<evidence type="ECO:0000313" key="1">
    <source>
        <dbReference type="EMBL" id="RMZ94858.1"/>
    </source>
</evidence>
<accession>A0A3M7P714</accession>
<comment type="caution">
    <text evidence="1">The sequence shown here is derived from an EMBL/GenBank/DDBJ whole genome shotgun (WGS) entry which is preliminary data.</text>
</comment>
<keyword evidence="2" id="KW-1185">Reference proteome</keyword>
<dbReference type="Proteomes" id="UP000276133">
    <property type="component" value="Unassembled WGS sequence"/>
</dbReference>
<dbReference type="EMBL" id="REGN01012769">
    <property type="protein sequence ID" value="RMZ94858.1"/>
    <property type="molecule type" value="Genomic_DNA"/>
</dbReference>
<reference evidence="1 2" key="1">
    <citation type="journal article" date="2018" name="Sci. Rep.">
        <title>Genomic signatures of local adaptation to the degree of environmental predictability in rotifers.</title>
        <authorList>
            <person name="Franch-Gras L."/>
            <person name="Hahn C."/>
            <person name="Garcia-Roger E.M."/>
            <person name="Carmona M.J."/>
            <person name="Serra M."/>
            <person name="Gomez A."/>
        </authorList>
    </citation>
    <scope>NUCLEOTIDE SEQUENCE [LARGE SCALE GENOMIC DNA]</scope>
    <source>
        <strain evidence="1">HYR1</strain>
    </source>
</reference>
<evidence type="ECO:0000313" key="2">
    <source>
        <dbReference type="Proteomes" id="UP000276133"/>
    </source>
</evidence>
<dbReference type="AlphaFoldDB" id="A0A3M7P714"/>
<organism evidence="1 2">
    <name type="scientific">Brachionus plicatilis</name>
    <name type="common">Marine rotifer</name>
    <name type="synonym">Brachionus muelleri</name>
    <dbReference type="NCBI Taxonomy" id="10195"/>
    <lineage>
        <taxon>Eukaryota</taxon>
        <taxon>Metazoa</taxon>
        <taxon>Spiralia</taxon>
        <taxon>Gnathifera</taxon>
        <taxon>Rotifera</taxon>
        <taxon>Eurotatoria</taxon>
        <taxon>Monogononta</taxon>
        <taxon>Pseudotrocha</taxon>
        <taxon>Ploima</taxon>
        <taxon>Brachionidae</taxon>
        <taxon>Brachionus</taxon>
    </lineage>
</organism>
<sequence>MIVSFENTFITNKAINSPKDKAKIENIGFVENSKYRVIKSFVVTIAKRTKLLFKTKIEYFHQLGHLTEIKEIFE</sequence>
<gene>
    <name evidence="1" type="ORF">BpHYR1_005616</name>
</gene>
<proteinExistence type="predicted"/>
<name>A0A3M7P714_BRAPC</name>
<protein>
    <submittedName>
        <fullName evidence="1">Uncharacterized protein</fullName>
    </submittedName>
</protein>